<dbReference type="SUPFAM" id="SSF82171">
    <property type="entry name" value="DPP6 N-terminal domain-like"/>
    <property type="match status" value="1"/>
</dbReference>
<name>A0ABT8F2G4_9BACT</name>
<keyword evidence="1" id="KW-0732">Signal</keyword>
<keyword evidence="4" id="KW-1185">Reference proteome</keyword>
<evidence type="ECO:0000259" key="2">
    <source>
        <dbReference type="Pfam" id="PF21544"/>
    </source>
</evidence>
<feature type="domain" description="PorZ N-terminal beta-propeller" evidence="2">
    <location>
        <begin position="48"/>
        <end position="206"/>
    </location>
</feature>
<evidence type="ECO:0000313" key="3">
    <source>
        <dbReference type="EMBL" id="MDN4164600.1"/>
    </source>
</evidence>
<reference evidence="3" key="1">
    <citation type="submission" date="2023-06" db="EMBL/GenBank/DDBJ databases">
        <title>Cytophagales bacterium Strain LB-30, isolated from soil.</title>
        <authorList>
            <person name="Liu B."/>
        </authorList>
    </citation>
    <scope>NUCLEOTIDE SEQUENCE</scope>
    <source>
        <strain evidence="3">LB-30</strain>
    </source>
</reference>
<dbReference type="EMBL" id="JAUHJS010000002">
    <property type="protein sequence ID" value="MDN4164600.1"/>
    <property type="molecule type" value="Genomic_DNA"/>
</dbReference>
<gene>
    <name evidence="3" type="ORF">QWY31_03750</name>
</gene>
<comment type="caution">
    <text evidence="3">The sequence shown here is derived from an EMBL/GenBank/DDBJ whole genome shotgun (WGS) entry which is preliminary data.</text>
</comment>
<dbReference type="Gene3D" id="2.130.10.10">
    <property type="entry name" value="YVTN repeat-like/Quinoprotein amine dehydrogenase"/>
    <property type="match status" value="2"/>
</dbReference>
<dbReference type="Proteomes" id="UP001168552">
    <property type="component" value="Unassembled WGS sequence"/>
</dbReference>
<dbReference type="Pfam" id="PF07494">
    <property type="entry name" value="Reg_prop"/>
    <property type="match status" value="1"/>
</dbReference>
<dbReference type="InterPro" id="IPR048954">
    <property type="entry name" value="PorZ_N"/>
</dbReference>
<feature type="chain" id="PRO_5046981554" evidence="1">
    <location>
        <begin position="22"/>
        <end position="733"/>
    </location>
</feature>
<proteinExistence type="predicted"/>
<dbReference type="Pfam" id="PF21544">
    <property type="entry name" value="PorZ_N_b_propeller"/>
    <property type="match status" value="1"/>
</dbReference>
<dbReference type="RefSeq" id="WP_320003128.1">
    <property type="nucleotide sequence ID" value="NZ_JAUHJS010000002.1"/>
</dbReference>
<evidence type="ECO:0000256" key="1">
    <source>
        <dbReference type="SAM" id="SignalP"/>
    </source>
</evidence>
<evidence type="ECO:0000313" key="4">
    <source>
        <dbReference type="Proteomes" id="UP001168552"/>
    </source>
</evidence>
<dbReference type="InterPro" id="IPR026444">
    <property type="entry name" value="Secre_tail"/>
</dbReference>
<dbReference type="SUPFAM" id="SSF63829">
    <property type="entry name" value="Calcium-dependent phosphotriesterase"/>
    <property type="match status" value="1"/>
</dbReference>
<organism evidence="3 4">
    <name type="scientific">Shiella aurantiaca</name>
    <dbReference type="NCBI Taxonomy" id="3058365"/>
    <lineage>
        <taxon>Bacteria</taxon>
        <taxon>Pseudomonadati</taxon>
        <taxon>Bacteroidota</taxon>
        <taxon>Cytophagia</taxon>
        <taxon>Cytophagales</taxon>
        <taxon>Shiellaceae</taxon>
        <taxon>Shiella</taxon>
    </lineage>
</organism>
<dbReference type="NCBIfam" id="TIGR04183">
    <property type="entry name" value="Por_Secre_tail"/>
    <property type="match status" value="1"/>
</dbReference>
<dbReference type="InterPro" id="IPR011110">
    <property type="entry name" value="Reg_prop"/>
</dbReference>
<sequence length="733" mass="80185">MRIKYRVLCSVACLWSGLTFAQQIPLGTWRTHASYYTLSGISEADNRIYAFNEGGLFFYDKVENTIQKLSKLDGLSGVDYSQVGYNPADKTLLIGYASGAIDQIVDGEVYAISTIQESTITGSKKINAINFAGGLAYLSGDFGIAVLNLAQREFKESYLNLGANGERLSAYAAILFNDTLFVATSKGVIAGNISGSINLQDFANWKRSTEDSGIIPKSFTNLVQFNNQLFARSGEEIYRYQNGEWTALAFSPQGSMLSLQASAGGMVLVTSTKTYLWDGNSFQEKALPSGIIANLAYVDEEGKLWIADASQGLFMEQSGEWMSLSPAGPVSNQSTSLNFDQKRLHALPGNRTFLGNAVGLSYFENGVWTRLDHSNLVNCTDIAWADTAYLITSNHSGVFSWSGTPDSAPTLLTNTSLSTTDDGFTFAAALTVRNEEAWIINYQGNAILHRWNGTWEGFLSNVAGAQLATDILINRLGQKWLRIEAARKLGLYVFSDASGEIRQITENNSTLPSSEVYDMAEDAQGNLWVGTSNGVGYLINSGSVFEEEPTFIRPIVDNQYLFEDREVTSLYIDAANRKWMGTPDGLWLFNETVDQLLAHYTSENSPLPSNSILAISGDPINGEIFISTPLGMVSYRDGVTQASNLHAQVKVYPNPVNPHYQGIIGIEGLAYSARVKITDTSGRLVYETRADGGTAKWDLSQTNGQIIRSGVYLIYSLAEDGEETFAAKLVIVR</sequence>
<protein>
    <submittedName>
        <fullName evidence="3">Two-component regulator propeller domain-containing protein</fullName>
    </submittedName>
</protein>
<dbReference type="InterPro" id="IPR015943">
    <property type="entry name" value="WD40/YVTN_repeat-like_dom_sf"/>
</dbReference>
<accession>A0ABT8F2G4</accession>
<feature type="signal peptide" evidence="1">
    <location>
        <begin position="1"/>
        <end position="21"/>
    </location>
</feature>